<feature type="domain" description="Macro" evidence="3">
    <location>
        <begin position="233"/>
        <end position="418"/>
    </location>
</feature>
<keyword evidence="2" id="KW-1133">Transmembrane helix</keyword>
<feature type="transmembrane region" description="Helical" evidence="2">
    <location>
        <begin position="64"/>
        <end position="81"/>
    </location>
</feature>
<accession>A0AAD5NII3</accession>
<dbReference type="Pfam" id="PF01661">
    <property type="entry name" value="Macro"/>
    <property type="match status" value="1"/>
</dbReference>
<dbReference type="Gene3D" id="3.40.220.10">
    <property type="entry name" value="Leucine Aminopeptidase, subunit E, domain 1"/>
    <property type="match status" value="1"/>
</dbReference>
<proteinExistence type="predicted"/>
<dbReference type="SUPFAM" id="SSF52949">
    <property type="entry name" value="Macro domain-like"/>
    <property type="match status" value="1"/>
</dbReference>
<keyword evidence="5" id="KW-1185">Reference proteome</keyword>
<dbReference type="SMART" id="SM00506">
    <property type="entry name" value="A1pp"/>
    <property type="match status" value="1"/>
</dbReference>
<dbReference type="AlphaFoldDB" id="A0AAD5NII3"/>
<evidence type="ECO:0000313" key="4">
    <source>
        <dbReference type="EMBL" id="KAI9159762.1"/>
    </source>
</evidence>
<dbReference type="InterPro" id="IPR043472">
    <property type="entry name" value="Macro_dom-like"/>
</dbReference>
<sequence>MNSEPHRRGWNDTLWDICRLIAGSFYKGCESLGMQNKRGRAIIFVGLEAISIVLDLVGRSKWGFLLAAFLLSVFGFAITIYTCTKKHTSIVTTRTKAEKQILAVEIVFSLVQLIVTFIHFVLAVFGLKSNIFSVSVFPLAFAIVIAFKEHYEEDADLPWNGHIITSGFPNEDRVNAENSAMPMTDHLPLRSSTTPSDNRADQNDYRLMNIKIERGPGDNARGENELSTEQKDSTSDNNKRGFETNLKILKGDITQWFFNHFSDAIVNPANELMLGGGGCDGAIHEAAGPKLLEACFKVPEVSPWIRCPVGEARITPGFELPVSRVIHTAGPIYDWDSNPEASLRNAYKNCLSVAKENNIQYIAFPAISCGQNGYPPEEAATIALSTIKEFGNHLKEVHFVLFLDDIYNVWLNKAKELF</sequence>
<feature type="transmembrane region" description="Helical" evidence="2">
    <location>
        <begin position="102"/>
        <end position="125"/>
    </location>
</feature>
<gene>
    <name evidence="4" type="ORF">LWI28_001693</name>
</gene>
<evidence type="ECO:0000256" key="2">
    <source>
        <dbReference type="SAM" id="Phobius"/>
    </source>
</evidence>
<dbReference type="Proteomes" id="UP001064489">
    <property type="component" value="Chromosome 2"/>
</dbReference>
<comment type="caution">
    <text evidence="4">The sequence shown here is derived from an EMBL/GenBank/DDBJ whole genome shotgun (WGS) entry which is preliminary data.</text>
</comment>
<keyword evidence="2" id="KW-0472">Membrane</keyword>
<feature type="transmembrane region" description="Helical" evidence="2">
    <location>
        <begin position="41"/>
        <end position="58"/>
    </location>
</feature>
<evidence type="ECO:0000259" key="3">
    <source>
        <dbReference type="PROSITE" id="PS51154"/>
    </source>
</evidence>
<dbReference type="EMBL" id="JAJSOW010000106">
    <property type="protein sequence ID" value="KAI9159762.1"/>
    <property type="molecule type" value="Genomic_DNA"/>
</dbReference>
<dbReference type="PANTHER" id="PTHR11106:SF27">
    <property type="entry name" value="MACRO DOMAIN-CONTAINING PROTEIN"/>
    <property type="match status" value="1"/>
</dbReference>
<keyword evidence="2" id="KW-0812">Transmembrane</keyword>
<dbReference type="PANTHER" id="PTHR11106">
    <property type="entry name" value="GANGLIOSIDE INDUCED DIFFERENTIATION ASSOCIATED PROTEIN 2-RELATED"/>
    <property type="match status" value="1"/>
</dbReference>
<dbReference type="CDD" id="cd02908">
    <property type="entry name" value="Macro_OAADPr_deacetylase"/>
    <property type="match status" value="1"/>
</dbReference>
<feature type="compositionally biased region" description="Basic and acidic residues" evidence="1">
    <location>
        <begin position="211"/>
        <end position="240"/>
    </location>
</feature>
<evidence type="ECO:0000313" key="5">
    <source>
        <dbReference type="Proteomes" id="UP001064489"/>
    </source>
</evidence>
<reference evidence="4" key="2">
    <citation type="submission" date="2023-02" db="EMBL/GenBank/DDBJ databases">
        <authorList>
            <person name="Swenson N.G."/>
            <person name="Wegrzyn J.L."/>
            <person name="Mcevoy S.L."/>
        </authorList>
    </citation>
    <scope>NUCLEOTIDE SEQUENCE</scope>
    <source>
        <strain evidence="4">91603</strain>
        <tissue evidence="4">Leaf</tissue>
    </source>
</reference>
<feature type="region of interest" description="Disordered" evidence="1">
    <location>
        <begin position="183"/>
        <end position="240"/>
    </location>
</feature>
<evidence type="ECO:0000256" key="1">
    <source>
        <dbReference type="SAM" id="MobiDB-lite"/>
    </source>
</evidence>
<reference evidence="4" key="1">
    <citation type="journal article" date="2022" name="Plant J.">
        <title>Strategies of tolerance reflected in two North American maple genomes.</title>
        <authorList>
            <person name="McEvoy S.L."/>
            <person name="Sezen U.U."/>
            <person name="Trouern-Trend A."/>
            <person name="McMahon S.M."/>
            <person name="Schaberg P.G."/>
            <person name="Yang J."/>
            <person name="Wegrzyn J.L."/>
            <person name="Swenson N.G."/>
        </authorList>
    </citation>
    <scope>NUCLEOTIDE SEQUENCE</scope>
    <source>
        <strain evidence="4">91603</strain>
    </source>
</reference>
<protein>
    <recommendedName>
        <fullName evidence="3">Macro domain-containing protein</fullName>
    </recommendedName>
</protein>
<organism evidence="4 5">
    <name type="scientific">Acer negundo</name>
    <name type="common">Box elder</name>
    <dbReference type="NCBI Taxonomy" id="4023"/>
    <lineage>
        <taxon>Eukaryota</taxon>
        <taxon>Viridiplantae</taxon>
        <taxon>Streptophyta</taxon>
        <taxon>Embryophyta</taxon>
        <taxon>Tracheophyta</taxon>
        <taxon>Spermatophyta</taxon>
        <taxon>Magnoliopsida</taxon>
        <taxon>eudicotyledons</taxon>
        <taxon>Gunneridae</taxon>
        <taxon>Pentapetalae</taxon>
        <taxon>rosids</taxon>
        <taxon>malvids</taxon>
        <taxon>Sapindales</taxon>
        <taxon>Sapindaceae</taxon>
        <taxon>Hippocastanoideae</taxon>
        <taxon>Acereae</taxon>
        <taxon>Acer</taxon>
    </lineage>
</organism>
<dbReference type="InterPro" id="IPR002589">
    <property type="entry name" value="Macro_dom"/>
</dbReference>
<name>A0AAD5NII3_ACENE</name>
<dbReference type="PROSITE" id="PS51154">
    <property type="entry name" value="MACRO"/>
    <property type="match status" value="1"/>
</dbReference>